<dbReference type="HOGENOM" id="CLU_1640032_0_0_2"/>
<protein>
    <submittedName>
        <fullName evidence="1">Uncharacterized protein</fullName>
    </submittedName>
</protein>
<dbReference type="AlphaFoldDB" id="G4RKE3"/>
<dbReference type="EMBL" id="FN869859">
    <property type="protein sequence ID" value="CCC82038.1"/>
    <property type="molecule type" value="Genomic_DNA"/>
</dbReference>
<dbReference type="PaxDb" id="768679-TTX_1406"/>
<dbReference type="PATRIC" id="fig|768679.9.peg.1426"/>
<dbReference type="OrthoDB" id="28567at2157"/>
<dbReference type="GeneID" id="11262285"/>
<accession>G4RKE3</accession>
<dbReference type="STRING" id="768679.TTX_1406"/>
<gene>
    <name evidence="1" type="ordered locus">TTX_1406</name>
</gene>
<evidence type="ECO:0000313" key="2">
    <source>
        <dbReference type="Proteomes" id="UP000002654"/>
    </source>
</evidence>
<dbReference type="KEGG" id="ttn:TTX_1406"/>
<proteinExistence type="predicted"/>
<organism evidence="1 2">
    <name type="scientific">Thermoproteus tenax (strain ATCC 35583 / DSM 2078 / JCM 9277 / NBRC 100435 / Kra 1)</name>
    <dbReference type="NCBI Taxonomy" id="768679"/>
    <lineage>
        <taxon>Archaea</taxon>
        <taxon>Thermoproteota</taxon>
        <taxon>Thermoprotei</taxon>
        <taxon>Thermoproteales</taxon>
        <taxon>Thermoproteaceae</taxon>
        <taxon>Thermoproteus</taxon>
    </lineage>
</organism>
<keyword evidence="2" id="KW-1185">Reference proteome</keyword>
<evidence type="ECO:0000313" key="1">
    <source>
        <dbReference type="EMBL" id="CCC82038.1"/>
    </source>
</evidence>
<dbReference type="Proteomes" id="UP000002654">
    <property type="component" value="Chromosome"/>
</dbReference>
<sequence length="161" mass="18486">MLLILIYSDDEKTSSKILEEVPHVEILRGVFVTWEQEEKVRRALERAKDKAISEWERRGEGPVLEFAVISLSDAQYNSIRHMVRRSLDGEAERVAAELRRLASDIRGRRRAVAELKARFSRLAREVSRLTTASAKLGLETSTLLDMLEAYKEANAEYLKLK</sequence>
<dbReference type="eggNOG" id="arCOG05427">
    <property type="taxonomic scope" value="Archaea"/>
</dbReference>
<dbReference type="RefSeq" id="WP_014127293.1">
    <property type="nucleotide sequence ID" value="NC_016070.1"/>
</dbReference>
<name>G4RKE3_THETK</name>
<reference evidence="1 2" key="1">
    <citation type="journal article" date="2011" name="PLoS ONE">
        <title>The complete genome sequence of Thermoproteus tenax: a physiologically versatile member of the Crenarchaeota.</title>
        <authorList>
            <person name="Siebers B."/>
            <person name="Zaparty M."/>
            <person name="Raddatz G."/>
            <person name="Tjaden B."/>
            <person name="Albers S.V."/>
            <person name="Bell S.D."/>
            <person name="Blombach F."/>
            <person name="Kletzin A."/>
            <person name="Kyrpides N."/>
            <person name="Lanz C."/>
            <person name="Plagens A."/>
            <person name="Rampp M."/>
            <person name="Rosinus A."/>
            <person name="von Jan M."/>
            <person name="Makarova K.S."/>
            <person name="Klenk H.P."/>
            <person name="Schuster S.C."/>
            <person name="Hensel R."/>
        </authorList>
    </citation>
    <scope>NUCLEOTIDE SEQUENCE [LARGE SCALE GENOMIC DNA]</scope>
    <source>
        <strain evidence="2">ATCC 35583 / DSM 2078 / JCM 9277 / NBRC 100435 / Kra 1</strain>
    </source>
</reference>